<evidence type="ECO:0000313" key="4">
    <source>
        <dbReference type="EMBL" id="AZI42275.1"/>
    </source>
</evidence>
<evidence type="ECO:0000256" key="2">
    <source>
        <dbReference type="ARBA" id="ARBA00022840"/>
    </source>
</evidence>
<dbReference type="Gene3D" id="1.25.40.10">
    <property type="entry name" value="Tetratricopeptide repeat domain"/>
    <property type="match status" value="3"/>
</dbReference>
<dbReference type="SMART" id="SM01043">
    <property type="entry name" value="BTAD"/>
    <property type="match status" value="1"/>
</dbReference>
<gene>
    <name evidence="4" type="ORF">EHF33_05515</name>
</gene>
<keyword evidence="2" id="KW-0067">ATP-binding</keyword>
<reference evidence="4 5" key="1">
    <citation type="submission" date="2018-11" db="EMBL/GenBank/DDBJ databases">
        <title>Deinococcus shelandsis sp. nov., isolated from South Shetland Islands soil of Antarctica.</title>
        <authorList>
            <person name="Tian J."/>
        </authorList>
    </citation>
    <scope>NUCLEOTIDE SEQUENCE [LARGE SCALE GENOMIC DNA]</scope>
    <source>
        <strain evidence="4 5">S14-83T</strain>
    </source>
</reference>
<evidence type="ECO:0000313" key="5">
    <source>
        <dbReference type="Proteomes" id="UP000276417"/>
    </source>
</evidence>
<name>A0A3G8YB29_9DEIO</name>
<dbReference type="InterPro" id="IPR027417">
    <property type="entry name" value="P-loop_NTPase"/>
</dbReference>
<dbReference type="InterPro" id="IPR005158">
    <property type="entry name" value="BTAD"/>
</dbReference>
<dbReference type="InterPro" id="IPR036388">
    <property type="entry name" value="WH-like_DNA-bd_sf"/>
</dbReference>
<feature type="domain" description="Bacterial transcriptional activator" evidence="3">
    <location>
        <begin position="116"/>
        <end position="253"/>
    </location>
</feature>
<dbReference type="Proteomes" id="UP000276417">
    <property type="component" value="Chromosome 1"/>
</dbReference>
<organism evidence="4 5">
    <name type="scientific">Deinococcus psychrotolerans</name>
    <dbReference type="NCBI Taxonomy" id="2489213"/>
    <lineage>
        <taxon>Bacteria</taxon>
        <taxon>Thermotogati</taxon>
        <taxon>Deinococcota</taxon>
        <taxon>Deinococci</taxon>
        <taxon>Deinococcales</taxon>
        <taxon>Deinococcaceae</taxon>
        <taxon>Deinococcus</taxon>
    </lineage>
</organism>
<dbReference type="InterPro" id="IPR041664">
    <property type="entry name" value="AAA_16"/>
</dbReference>
<dbReference type="KEGG" id="dph:EHF33_05515"/>
<evidence type="ECO:0000256" key="1">
    <source>
        <dbReference type="ARBA" id="ARBA00022741"/>
    </source>
</evidence>
<dbReference type="SUPFAM" id="SSF48452">
    <property type="entry name" value="TPR-like"/>
    <property type="match status" value="4"/>
</dbReference>
<dbReference type="EMBL" id="CP034183">
    <property type="protein sequence ID" value="AZI42275.1"/>
    <property type="molecule type" value="Genomic_DNA"/>
</dbReference>
<keyword evidence="5" id="KW-1185">Reference proteome</keyword>
<dbReference type="Pfam" id="PF03704">
    <property type="entry name" value="BTAD"/>
    <property type="match status" value="1"/>
</dbReference>
<dbReference type="GO" id="GO:0005737">
    <property type="term" value="C:cytoplasm"/>
    <property type="evidence" value="ECO:0007669"/>
    <property type="project" value="TreeGrafter"/>
</dbReference>
<dbReference type="InterPro" id="IPR011990">
    <property type="entry name" value="TPR-like_helical_dom_sf"/>
</dbReference>
<proteinExistence type="predicted"/>
<dbReference type="PANTHER" id="PTHR16305">
    <property type="entry name" value="TESTICULAR SOLUBLE ADENYLYL CYCLASE"/>
    <property type="match status" value="1"/>
</dbReference>
<dbReference type="SUPFAM" id="SSF52540">
    <property type="entry name" value="P-loop containing nucleoside triphosphate hydrolases"/>
    <property type="match status" value="1"/>
</dbReference>
<dbReference type="Pfam" id="PF13191">
    <property type="entry name" value="AAA_16"/>
    <property type="match status" value="1"/>
</dbReference>
<dbReference type="Gene3D" id="1.10.10.10">
    <property type="entry name" value="Winged helix-like DNA-binding domain superfamily/Winged helix DNA-binding domain"/>
    <property type="match status" value="1"/>
</dbReference>
<sequence>MLAGLTMGPVSSAALHLLAEVRFMALELLLLGTPLIRFHGQPLELPVRKAAGLLAYLALEGPTPRSRLAGLLWDDGDEARARTNLRQLLRRVRSAVPEALIETQDELLCLSPEVAVDALEFAALLDVGEREAALATYRGDFLSHTDWPASPDFEDWAQAQREQLSLRWQAAMTQQAADWEAQGEYARALQAHLRLLQTDELQEARHCAVMRLYSLLGERGAALKQFERCRQVLSAELGLTPLPHTLQIAEQLRRGDLEQSHLAQALSPPLSAPLSVTALELPFVAREAAWRAVTRLQVPLVLLTGEPGVGKTRLLEELARSRGRYWVVHAQELTQFTPLAPLLPLLRSLLAESGWPLSQAARRELARLLPEVSGGATTPAASASSASQSSPLLSQPLLDPLAPSPLALSQITPSQIAPNAAERTRFVEVLSEAVLLLFESPHPANPLITLLIDDAHWLDATTLEVIGNLAQRLRDQPLRLLVSARAFELSERPHAHAAFAALEKSGLARQLRLEPWSETDLLSLIRTVSGSRRGEYFTQRLHEATGGNPLFVQETLRGLIEGGSLWQDAAGGWHTVYDSVNPTYEDMPLSITVRGALLERLERLGPSARRLLDAASLAGEVFAAEDLAQTTALDEWTSLELLERAEQAGLLRADPLGYRFGHELVRRVLDDELRPSRRRLLHRRLAATLQRRGSPPARIAQHLQAAGENREALAWWRTAAADAKRVYAYREALTHYAQALALTKDARERCGLLSERITLWRILNEQAGWQQDAGEMLQLAERLGDLTLRAEAATKLARLTFRTGNNAEAVTRMEEVLSWVGVPDELRAEAYLIAGMAAKQWGRLAWAQEQLHLGLECNPPNDLSRAGILHLTLAECQAESGDLPSARVSIQQSVEVMTQASDIDGQIRAKFILGWILRLSGETQQALTAWKWVRTQASAVGMTFIQIEVLLQLLGLYLQEGEAESSLELWQEIENFSKLTEPRIAARKKYYWHLYYLLMGNLGEALRNLLQALELTNQENLKSQAAHFSLVLSQFWLRLADLEAAEQNLSLNTQLIKNLQFDSYRLFEYTIQAKLNLFRGDSTQALRCLESGERWHSLAERSEQTLADLTRGEVFFALGRFSEAEEILATIGPSTAPSLRADALALQLWQPDPPAALIPEAQALLSSRRLNALTALRLQFALARLPDAAPELHLRARDSLATLAQTLTPTQAQRFTAFYLAQLPPE</sequence>
<protein>
    <recommendedName>
        <fullName evidence="3">Bacterial transcriptional activator domain-containing protein</fullName>
    </recommendedName>
</protein>
<dbReference type="GO" id="GO:0005524">
    <property type="term" value="F:ATP binding"/>
    <property type="evidence" value="ECO:0007669"/>
    <property type="project" value="UniProtKB-KW"/>
</dbReference>
<evidence type="ECO:0000259" key="3">
    <source>
        <dbReference type="SMART" id="SM01043"/>
    </source>
</evidence>
<dbReference type="PANTHER" id="PTHR16305:SF35">
    <property type="entry name" value="TRANSCRIPTIONAL ACTIVATOR DOMAIN"/>
    <property type="match status" value="1"/>
</dbReference>
<accession>A0A3G8YB29</accession>
<dbReference type="AlphaFoldDB" id="A0A3G8YB29"/>
<keyword evidence="1" id="KW-0547">Nucleotide-binding</keyword>
<dbReference type="GO" id="GO:0004016">
    <property type="term" value="F:adenylate cyclase activity"/>
    <property type="evidence" value="ECO:0007669"/>
    <property type="project" value="TreeGrafter"/>
</dbReference>
<dbReference type="OrthoDB" id="53326at2"/>